<protein>
    <submittedName>
        <fullName evidence="3">Uncharacterized protein</fullName>
    </submittedName>
</protein>
<feature type="region of interest" description="Disordered" evidence="1">
    <location>
        <begin position="147"/>
        <end position="174"/>
    </location>
</feature>
<dbReference type="AlphaFoldDB" id="A0A5J4W4M4"/>
<feature type="compositionally biased region" description="Basic and acidic residues" evidence="1">
    <location>
        <begin position="153"/>
        <end position="174"/>
    </location>
</feature>
<feature type="region of interest" description="Disordered" evidence="1">
    <location>
        <begin position="28"/>
        <end position="63"/>
    </location>
</feature>
<feature type="compositionally biased region" description="Basic and acidic residues" evidence="1">
    <location>
        <begin position="39"/>
        <end position="52"/>
    </location>
</feature>
<gene>
    <name evidence="3" type="ORF">EZS28_014991</name>
</gene>
<evidence type="ECO:0000256" key="1">
    <source>
        <dbReference type="SAM" id="MobiDB-lite"/>
    </source>
</evidence>
<dbReference type="EMBL" id="SNRW01003572">
    <property type="protein sequence ID" value="KAA6389483.1"/>
    <property type="molecule type" value="Genomic_DNA"/>
</dbReference>
<comment type="caution">
    <text evidence="3">The sequence shown here is derived from an EMBL/GenBank/DDBJ whole genome shotgun (WGS) entry which is preliminary data.</text>
</comment>
<sequence length="174" mass="19781">MQIPSSLLKDLNTQSIWEVSIYESGMGEQASWSSTQPIIDDKSDPVPVKPDEPGDEQQTEEQIKEKQKKTNLVVGIVVLIVVAVVVFFVVLVVYKNRKKLSLSNNNERYINFVDTEVTSINETVNVEEQEQTDHQLKKQRNISEINSSFFTDSDTKQRVSSDHNISGDHKTDQQ</sequence>
<keyword evidence="2" id="KW-0812">Transmembrane</keyword>
<feature type="transmembrane region" description="Helical" evidence="2">
    <location>
        <begin position="72"/>
        <end position="94"/>
    </location>
</feature>
<proteinExistence type="predicted"/>
<keyword evidence="2" id="KW-0472">Membrane</keyword>
<evidence type="ECO:0000313" key="3">
    <source>
        <dbReference type="EMBL" id="KAA6389483.1"/>
    </source>
</evidence>
<reference evidence="3 4" key="1">
    <citation type="submission" date="2019-03" db="EMBL/GenBank/DDBJ databases">
        <title>Single cell metagenomics reveals metabolic interactions within the superorganism composed of flagellate Streblomastix strix and complex community of Bacteroidetes bacteria on its surface.</title>
        <authorList>
            <person name="Treitli S.C."/>
            <person name="Kolisko M."/>
            <person name="Husnik F."/>
            <person name="Keeling P."/>
            <person name="Hampl V."/>
        </authorList>
    </citation>
    <scope>NUCLEOTIDE SEQUENCE [LARGE SCALE GENOMIC DNA]</scope>
    <source>
        <strain evidence="3">ST1C</strain>
    </source>
</reference>
<evidence type="ECO:0000313" key="4">
    <source>
        <dbReference type="Proteomes" id="UP000324800"/>
    </source>
</evidence>
<organism evidence="3 4">
    <name type="scientific">Streblomastix strix</name>
    <dbReference type="NCBI Taxonomy" id="222440"/>
    <lineage>
        <taxon>Eukaryota</taxon>
        <taxon>Metamonada</taxon>
        <taxon>Preaxostyla</taxon>
        <taxon>Oxymonadida</taxon>
        <taxon>Streblomastigidae</taxon>
        <taxon>Streblomastix</taxon>
    </lineage>
</organism>
<evidence type="ECO:0000256" key="2">
    <source>
        <dbReference type="SAM" id="Phobius"/>
    </source>
</evidence>
<keyword evidence="2" id="KW-1133">Transmembrane helix</keyword>
<accession>A0A5J4W4M4</accession>
<dbReference type="Proteomes" id="UP000324800">
    <property type="component" value="Unassembled WGS sequence"/>
</dbReference>
<name>A0A5J4W4M4_9EUKA</name>